<feature type="chain" id="PRO_5032956754" description="SUEL-type lectin domain-containing protein" evidence="1">
    <location>
        <begin position="22"/>
        <end position="195"/>
    </location>
</feature>
<organism evidence="2 3">
    <name type="scientific">Brachionus calyciflorus</name>
    <dbReference type="NCBI Taxonomy" id="104777"/>
    <lineage>
        <taxon>Eukaryota</taxon>
        <taxon>Metazoa</taxon>
        <taxon>Spiralia</taxon>
        <taxon>Gnathifera</taxon>
        <taxon>Rotifera</taxon>
        <taxon>Eurotatoria</taxon>
        <taxon>Monogononta</taxon>
        <taxon>Pseudotrocha</taxon>
        <taxon>Ploima</taxon>
        <taxon>Brachionidae</taxon>
        <taxon>Brachionus</taxon>
    </lineage>
</organism>
<sequence length="195" mass="23071">MKNLANLYALFMFGFLSSVLAWFLQRAPVIDNTSKRICQNVYFDRQKNDIVKKTSNFKCVNKAILKIKKAILIESSSSTCPLQYVHPEIKKYKTCPSTLEELDVTTYFKILCQNKESCDFDFSDLPTLECKIFDKDTNMGIYYPIRNLLYLNVSYECLTPRIRYRPFSNRKFDFNFRRSIRNPFRKLSFNHLNAL</sequence>
<comment type="caution">
    <text evidence="2">The sequence shown here is derived from an EMBL/GenBank/DDBJ whole genome shotgun (WGS) entry which is preliminary data.</text>
</comment>
<name>A0A813M3K2_9BILA</name>
<proteinExistence type="predicted"/>
<keyword evidence="3" id="KW-1185">Reference proteome</keyword>
<dbReference type="Gene3D" id="2.60.120.740">
    <property type="match status" value="1"/>
</dbReference>
<gene>
    <name evidence="2" type="ORF">OXX778_LOCUS1043</name>
</gene>
<dbReference type="InterPro" id="IPR043159">
    <property type="entry name" value="Lectin_gal-bd_sf"/>
</dbReference>
<feature type="signal peptide" evidence="1">
    <location>
        <begin position="1"/>
        <end position="21"/>
    </location>
</feature>
<dbReference type="AlphaFoldDB" id="A0A813M3K2"/>
<reference evidence="2" key="1">
    <citation type="submission" date="2021-02" db="EMBL/GenBank/DDBJ databases">
        <authorList>
            <person name="Nowell W R."/>
        </authorList>
    </citation>
    <scope>NUCLEOTIDE SEQUENCE</scope>
    <source>
        <strain evidence="2">Ploen Becks lab</strain>
    </source>
</reference>
<evidence type="ECO:0008006" key="4">
    <source>
        <dbReference type="Google" id="ProtNLM"/>
    </source>
</evidence>
<keyword evidence="1" id="KW-0732">Signal</keyword>
<dbReference type="OrthoDB" id="4405280at2759"/>
<evidence type="ECO:0000313" key="3">
    <source>
        <dbReference type="Proteomes" id="UP000663879"/>
    </source>
</evidence>
<protein>
    <recommendedName>
        <fullName evidence="4">SUEL-type lectin domain-containing protein</fullName>
    </recommendedName>
</protein>
<dbReference type="EMBL" id="CAJNOC010000060">
    <property type="protein sequence ID" value="CAF0710958.1"/>
    <property type="molecule type" value="Genomic_DNA"/>
</dbReference>
<evidence type="ECO:0000313" key="2">
    <source>
        <dbReference type="EMBL" id="CAF0710958.1"/>
    </source>
</evidence>
<evidence type="ECO:0000256" key="1">
    <source>
        <dbReference type="SAM" id="SignalP"/>
    </source>
</evidence>
<dbReference type="Proteomes" id="UP000663879">
    <property type="component" value="Unassembled WGS sequence"/>
</dbReference>
<accession>A0A813M3K2</accession>